<feature type="region of interest" description="Disordered" evidence="1">
    <location>
        <begin position="24"/>
        <end position="44"/>
    </location>
</feature>
<accession>A0A839RP56</accession>
<organism evidence="2 3">
    <name type="scientific">Hoyosella altamirensis</name>
    <dbReference type="NCBI Taxonomy" id="616997"/>
    <lineage>
        <taxon>Bacteria</taxon>
        <taxon>Bacillati</taxon>
        <taxon>Actinomycetota</taxon>
        <taxon>Actinomycetes</taxon>
        <taxon>Mycobacteriales</taxon>
        <taxon>Hoyosellaceae</taxon>
        <taxon>Hoyosella</taxon>
    </lineage>
</organism>
<evidence type="ECO:0000313" key="2">
    <source>
        <dbReference type="EMBL" id="MBB3038089.1"/>
    </source>
</evidence>
<dbReference type="AlphaFoldDB" id="A0A839RP56"/>
<dbReference type="EMBL" id="JACHWS010000002">
    <property type="protein sequence ID" value="MBB3038089.1"/>
    <property type="molecule type" value="Genomic_DNA"/>
</dbReference>
<gene>
    <name evidence="2" type="ORF">FHU29_002538</name>
</gene>
<protein>
    <submittedName>
        <fullName evidence="2">Uncharacterized protein</fullName>
    </submittedName>
</protein>
<dbReference type="Proteomes" id="UP000567922">
    <property type="component" value="Unassembled WGS sequence"/>
</dbReference>
<sequence length="44" mass="4762">MSEDAVRAIPMGSVGYEIGTVSTHSTPYQHRTESVGRRATKIAN</sequence>
<name>A0A839RP56_9ACTN</name>
<reference evidence="2 3" key="1">
    <citation type="submission" date="2020-08" db="EMBL/GenBank/DDBJ databases">
        <title>Sequencing the genomes of 1000 actinobacteria strains.</title>
        <authorList>
            <person name="Klenk H.-P."/>
        </authorList>
    </citation>
    <scope>NUCLEOTIDE SEQUENCE [LARGE SCALE GENOMIC DNA]</scope>
    <source>
        <strain evidence="2 3">DSM 45258</strain>
    </source>
</reference>
<evidence type="ECO:0000313" key="3">
    <source>
        <dbReference type="Proteomes" id="UP000567922"/>
    </source>
</evidence>
<evidence type="ECO:0000256" key="1">
    <source>
        <dbReference type="SAM" id="MobiDB-lite"/>
    </source>
</evidence>
<proteinExistence type="predicted"/>
<keyword evidence="3" id="KW-1185">Reference proteome</keyword>
<comment type="caution">
    <text evidence="2">The sequence shown here is derived from an EMBL/GenBank/DDBJ whole genome shotgun (WGS) entry which is preliminary data.</text>
</comment>